<keyword evidence="2" id="KW-1185">Reference proteome</keyword>
<dbReference type="InterPro" id="IPR009078">
    <property type="entry name" value="Ferritin-like_SF"/>
</dbReference>
<comment type="caution">
    <text evidence="1">The sequence shown here is derived from an EMBL/GenBank/DDBJ whole genome shotgun (WGS) entry which is preliminary data.</text>
</comment>
<proteinExistence type="predicted"/>
<dbReference type="SUPFAM" id="SSF47240">
    <property type="entry name" value="Ferritin-like"/>
    <property type="match status" value="1"/>
</dbReference>
<dbReference type="EMBL" id="WWEO01000040">
    <property type="protein sequence ID" value="NCD68949.1"/>
    <property type="molecule type" value="Genomic_DNA"/>
</dbReference>
<accession>A0A966DTR6</accession>
<dbReference type="RefSeq" id="WP_166584932.1">
    <property type="nucleotide sequence ID" value="NZ_WWEO01000040.1"/>
</dbReference>
<evidence type="ECO:0000313" key="1">
    <source>
        <dbReference type="EMBL" id="NCD68949.1"/>
    </source>
</evidence>
<gene>
    <name evidence="1" type="ORF">GSY63_06250</name>
</gene>
<organism evidence="1 2">
    <name type="scientific">Mucilaginibacter agri</name>
    <dbReference type="NCBI Taxonomy" id="2695265"/>
    <lineage>
        <taxon>Bacteria</taxon>
        <taxon>Pseudomonadati</taxon>
        <taxon>Bacteroidota</taxon>
        <taxon>Sphingobacteriia</taxon>
        <taxon>Sphingobacteriales</taxon>
        <taxon>Sphingobacteriaceae</taxon>
        <taxon>Mucilaginibacter</taxon>
    </lineage>
</organism>
<dbReference type="AlphaFoldDB" id="A0A966DTR6"/>
<reference evidence="1" key="1">
    <citation type="submission" date="2020-01" db="EMBL/GenBank/DDBJ databases">
        <authorList>
            <person name="Seo Y.L."/>
        </authorList>
    </citation>
    <scope>NUCLEOTIDE SEQUENCE</scope>
    <source>
        <strain evidence="1">R11</strain>
    </source>
</reference>
<sequence>MNLAKLIADIQNVDPEFEDRISPRRSVIKNMAQMGANVALAALPLAFGSLLNKAYGQTEADVNDVLNFALTFEYLEAWFYNQGLLQANLIPNADKAYFTAIAAHENEHVSFLKSALGSNAVPSPKFDLTAKGVFEDVLSNYDTYLAVANALEDTGVRAYKGQLVKLMGNQIILTAAMQIHSVEARHASAIRYLRMNRGVNISPWITGSATVFNDTGIAAFNANYIGENNLVQAGIDITTLKGLNGTVSSSTAVEAFDEPMDKASVLNILSLFTA</sequence>
<evidence type="ECO:0000313" key="2">
    <source>
        <dbReference type="Proteomes" id="UP000638732"/>
    </source>
</evidence>
<protein>
    <submittedName>
        <fullName evidence="1">Ferritin-like domain-containing protein</fullName>
    </submittedName>
</protein>
<dbReference type="Pfam" id="PF13668">
    <property type="entry name" value="Ferritin_2"/>
    <property type="match status" value="1"/>
</dbReference>
<reference evidence="1" key="2">
    <citation type="submission" date="2020-10" db="EMBL/GenBank/DDBJ databases">
        <title>Mucilaginibacter sp. nov., isolated from soil.</title>
        <authorList>
            <person name="Jeon C.O."/>
        </authorList>
    </citation>
    <scope>NUCLEOTIDE SEQUENCE</scope>
    <source>
        <strain evidence="1">R11</strain>
    </source>
</reference>
<name>A0A966DTR6_9SPHI</name>
<dbReference type="Proteomes" id="UP000638732">
    <property type="component" value="Unassembled WGS sequence"/>
</dbReference>